<dbReference type="SUPFAM" id="SSF101801">
    <property type="entry name" value="Surface presentation of antigens (SPOA)"/>
    <property type="match status" value="1"/>
</dbReference>
<evidence type="ECO:0000313" key="7">
    <source>
        <dbReference type="EMBL" id="VVD84522.1"/>
    </source>
</evidence>
<dbReference type="NCBIfam" id="TIGR02551">
    <property type="entry name" value="SpaO_YscQ"/>
    <property type="match status" value="1"/>
</dbReference>
<accession>A0A5E4TB71</accession>
<dbReference type="InterPro" id="IPR003283">
    <property type="entry name" value="T3SS_OMP_SpaO"/>
</dbReference>
<evidence type="ECO:0000256" key="2">
    <source>
        <dbReference type="ARBA" id="ARBA00021925"/>
    </source>
</evidence>
<feature type="domain" description="SpaO N-terminal" evidence="5">
    <location>
        <begin position="4"/>
        <end position="134"/>
    </location>
</feature>
<dbReference type="InterPro" id="IPR013385">
    <property type="entry name" value="T3SS_SpaO/YscQ/SpaO"/>
</dbReference>
<evidence type="ECO:0000259" key="6">
    <source>
        <dbReference type="Pfam" id="PF26304"/>
    </source>
</evidence>
<evidence type="ECO:0000313" key="8">
    <source>
        <dbReference type="Proteomes" id="UP000414233"/>
    </source>
</evidence>
<name>A0A5E4TB71_9BURK</name>
<keyword evidence="8" id="KW-1185">Reference proteome</keyword>
<organism evidence="7 8">
    <name type="scientific">Pandoraea terrae</name>
    <dbReference type="NCBI Taxonomy" id="1537710"/>
    <lineage>
        <taxon>Bacteria</taxon>
        <taxon>Pseudomonadati</taxon>
        <taxon>Pseudomonadota</taxon>
        <taxon>Betaproteobacteria</taxon>
        <taxon>Burkholderiales</taxon>
        <taxon>Burkholderiaceae</taxon>
        <taxon>Pandoraea</taxon>
    </lineage>
</organism>
<feature type="domain" description="SpaO FliM/N C-terminal related" evidence="6">
    <location>
        <begin position="148"/>
        <end position="209"/>
    </location>
</feature>
<dbReference type="PANTHER" id="PTHR30034:SF5">
    <property type="entry name" value="SECRETION SYSTEM APPARATUS PROTEIN SSAQ"/>
    <property type="match status" value="1"/>
</dbReference>
<evidence type="ECO:0000256" key="1">
    <source>
        <dbReference type="ARBA" id="ARBA00009226"/>
    </source>
</evidence>
<dbReference type="Pfam" id="PF26304">
    <property type="entry name" value="FliMN_C_rel"/>
    <property type="match status" value="1"/>
</dbReference>
<protein>
    <recommendedName>
        <fullName evidence="2">Surface presentation of antigens protein SpaO</fullName>
    </recommendedName>
</protein>
<dbReference type="Pfam" id="PF26294">
    <property type="entry name" value="SpaO_N"/>
    <property type="match status" value="1"/>
</dbReference>
<evidence type="ECO:0000259" key="5">
    <source>
        <dbReference type="Pfam" id="PF26294"/>
    </source>
</evidence>
<keyword evidence="3" id="KW-0843">Virulence</keyword>
<dbReference type="InterPro" id="IPR058804">
    <property type="entry name" value="SpaO_N"/>
</dbReference>
<dbReference type="OrthoDB" id="6561483at2"/>
<dbReference type="PANTHER" id="PTHR30034">
    <property type="entry name" value="FLAGELLAR MOTOR SWITCH PROTEIN FLIM"/>
    <property type="match status" value="1"/>
</dbReference>
<gene>
    <name evidence="7" type="primary">spaO</name>
    <name evidence="7" type="ORF">PTE30175_01230</name>
</gene>
<dbReference type="EMBL" id="CABPRZ010000004">
    <property type="protein sequence ID" value="VVD84522.1"/>
    <property type="molecule type" value="Genomic_DNA"/>
</dbReference>
<dbReference type="RefSeq" id="WP_150696177.1">
    <property type="nucleotide sequence ID" value="NZ_CABPRZ010000004.1"/>
</dbReference>
<dbReference type="Proteomes" id="UP000414233">
    <property type="component" value="Unassembled WGS sequence"/>
</dbReference>
<comment type="similarity">
    <text evidence="1">Belongs to the FliN/MopA/SpaO family.</text>
</comment>
<proteinExistence type="inferred from homology"/>
<feature type="domain" description="Flagellar motor switch protein FliN-like C-terminal" evidence="4">
    <location>
        <begin position="224"/>
        <end position="292"/>
    </location>
</feature>
<evidence type="ECO:0000256" key="3">
    <source>
        <dbReference type="ARBA" id="ARBA00023026"/>
    </source>
</evidence>
<evidence type="ECO:0000259" key="4">
    <source>
        <dbReference type="Pfam" id="PF01052"/>
    </source>
</evidence>
<dbReference type="PRINTS" id="PR01339">
    <property type="entry name" value="TYPE3OMOPROT"/>
</dbReference>
<dbReference type="Gene3D" id="2.30.330.10">
    <property type="entry name" value="SpoA-like"/>
    <property type="match status" value="1"/>
</dbReference>
<dbReference type="InterPro" id="IPR001543">
    <property type="entry name" value="FliN-like_C"/>
</dbReference>
<dbReference type="GO" id="GO:0071978">
    <property type="term" value="P:bacterial-type flagellum-dependent swarming motility"/>
    <property type="evidence" value="ECO:0007669"/>
    <property type="project" value="TreeGrafter"/>
</dbReference>
<dbReference type="GO" id="GO:0030254">
    <property type="term" value="P:protein secretion by the type III secretion system"/>
    <property type="evidence" value="ECO:0007669"/>
    <property type="project" value="InterPro"/>
</dbReference>
<dbReference type="Pfam" id="PF01052">
    <property type="entry name" value="FliMN_C"/>
    <property type="match status" value="1"/>
</dbReference>
<sequence>MLKLRAIDASLHRMQHAVAVWSRQGWDAQMAPSPEHGNWVPVSDEGGRWAGWLDPLEWLTHESPKLGALSRSSGNEQLAVEMMSSMDQPIAFGIPDLAYERVHVGKPVSPARLRGAGLIRVTARECVVWLSHVTVSDRLDEAASHVFEQLAMVLDFEVGSSRVRLSTLRSIAPGDVLLVRDPMARVSCQGFTVGGYRRTGETIVMEEPMESTQGDTTLIPGASIERLPIELTFVLQRQRMPLAQLRTLVKGDMIEMMPGAEQRVEVRVNDSWIGSGELVQLDGRLGVCVTQWFGDDMNV</sequence>
<dbReference type="AlphaFoldDB" id="A0A5E4TB71"/>
<dbReference type="InterPro" id="IPR058805">
    <property type="entry name" value="SpaO_FliMN_C_rel"/>
</dbReference>
<reference evidence="7 8" key="1">
    <citation type="submission" date="2019-08" db="EMBL/GenBank/DDBJ databases">
        <authorList>
            <person name="Peeters C."/>
        </authorList>
    </citation>
    <scope>NUCLEOTIDE SEQUENCE [LARGE SCALE GENOMIC DNA]</scope>
    <source>
        <strain evidence="7 8">LMG 30175</strain>
    </source>
</reference>
<dbReference type="GO" id="GO:0050918">
    <property type="term" value="P:positive chemotaxis"/>
    <property type="evidence" value="ECO:0007669"/>
    <property type="project" value="TreeGrafter"/>
</dbReference>
<dbReference type="InterPro" id="IPR036429">
    <property type="entry name" value="SpoA-like_sf"/>
</dbReference>